<evidence type="ECO:0000259" key="4">
    <source>
        <dbReference type="PROSITE" id="PS50102"/>
    </source>
</evidence>
<dbReference type="PROSITE" id="PS50102">
    <property type="entry name" value="RRM"/>
    <property type="match status" value="1"/>
</dbReference>
<dbReference type="SUPFAM" id="SSF54928">
    <property type="entry name" value="RNA-binding domain, RBD"/>
    <property type="match status" value="1"/>
</dbReference>
<dbReference type="InterPro" id="IPR012677">
    <property type="entry name" value="Nucleotide-bd_a/b_plait_sf"/>
</dbReference>
<keyword evidence="1" id="KW-0694">RNA-binding</keyword>
<feature type="compositionally biased region" description="Basic and acidic residues" evidence="3">
    <location>
        <begin position="238"/>
        <end position="251"/>
    </location>
</feature>
<dbReference type="HOGENOM" id="CLU_909484_0_0_1"/>
<comment type="caution">
    <text evidence="5">The sequence shown here is derived from an EMBL/GenBank/DDBJ whole genome shotgun (WGS) entry which is preliminary data.</text>
</comment>
<dbReference type="InParanoid" id="G4TL71"/>
<evidence type="ECO:0000313" key="6">
    <source>
        <dbReference type="Proteomes" id="UP000007148"/>
    </source>
</evidence>
<dbReference type="GO" id="GO:0003723">
    <property type="term" value="F:RNA binding"/>
    <property type="evidence" value="ECO:0007669"/>
    <property type="project" value="UniProtKB-UniRule"/>
</dbReference>
<dbReference type="Pfam" id="PF00076">
    <property type="entry name" value="RRM_1"/>
    <property type="match status" value="1"/>
</dbReference>
<evidence type="ECO:0000256" key="3">
    <source>
        <dbReference type="SAM" id="MobiDB-lite"/>
    </source>
</evidence>
<sequence>MNSVYMHIPQWIRERVISLQVISEDLDAETVTEELAEFGDVENVQFIVGRTSGKRHALVTFTDGESAARALDGRSNLPIKPMNPTWFARYKLTDSQQVEILRSLGIPRFLIPYPSTEPTVAVPSSYDEALKKKLEESEHRVNQLLGSSQQLRSNLGEAHKYINLLKEGLEDAKKRLKQEIMHRSEAERILQQKIEEQNQVIQELRVRLTQPPLVSREDSTMQISDNAPSNSGCTDPTEETKYRPEKQENEAVSHLPIPQPYISAVGPSLLEAFRLLDQIITGALSAEALTDGSEGPMRKKRKLGDA</sequence>
<protein>
    <recommendedName>
        <fullName evidence="4">RRM domain-containing protein</fullName>
    </recommendedName>
</protein>
<dbReference type="InterPro" id="IPR035979">
    <property type="entry name" value="RBD_domain_sf"/>
</dbReference>
<feature type="domain" description="RRM" evidence="4">
    <location>
        <begin position="15"/>
        <end position="105"/>
    </location>
</feature>
<evidence type="ECO:0000256" key="2">
    <source>
        <dbReference type="SAM" id="Coils"/>
    </source>
</evidence>
<dbReference type="CDD" id="cd00590">
    <property type="entry name" value="RRM_SF"/>
    <property type="match status" value="1"/>
</dbReference>
<gene>
    <name evidence="5" type="ORF">PIIN_06007</name>
</gene>
<dbReference type="AlphaFoldDB" id="G4TL71"/>
<feature type="coiled-coil region" evidence="2">
    <location>
        <begin position="134"/>
        <end position="207"/>
    </location>
</feature>
<dbReference type="EMBL" id="CAFZ01000146">
    <property type="protein sequence ID" value="CCA72071.1"/>
    <property type="molecule type" value="Genomic_DNA"/>
</dbReference>
<dbReference type="Gene3D" id="3.30.70.330">
    <property type="match status" value="1"/>
</dbReference>
<evidence type="ECO:0000256" key="1">
    <source>
        <dbReference type="PROSITE-ProRule" id="PRU00176"/>
    </source>
</evidence>
<dbReference type="Proteomes" id="UP000007148">
    <property type="component" value="Unassembled WGS sequence"/>
</dbReference>
<keyword evidence="2" id="KW-0175">Coiled coil</keyword>
<dbReference type="InterPro" id="IPR000504">
    <property type="entry name" value="RRM_dom"/>
</dbReference>
<reference evidence="5 6" key="1">
    <citation type="journal article" date="2011" name="PLoS Pathog.">
        <title>Endophytic Life Strategies Decoded by Genome and Transcriptome Analyses of the Mutualistic Root Symbiont Piriformospora indica.</title>
        <authorList>
            <person name="Zuccaro A."/>
            <person name="Lahrmann U."/>
            <person name="Guldener U."/>
            <person name="Langen G."/>
            <person name="Pfiffi S."/>
            <person name="Biedenkopf D."/>
            <person name="Wong P."/>
            <person name="Samans B."/>
            <person name="Grimm C."/>
            <person name="Basiewicz M."/>
            <person name="Murat C."/>
            <person name="Martin F."/>
            <person name="Kogel K.H."/>
        </authorList>
    </citation>
    <scope>NUCLEOTIDE SEQUENCE [LARGE SCALE GENOMIC DNA]</scope>
    <source>
        <strain evidence="5 6">DSM 11827</strain>
    </source>
</reference>
<name>G4TL71_SERID</name>
<proteinExistence type="predicted"/>
<keyword evidence="6" id="KW-1185">Reference proteome</keyword>
<feature type="region of interest" description="Disordered" evidence="3">
    <location>
        <begin position="216"/>
        <end position="252"/>
    </location>
</feature>
<evidence type="ECO:0000313" key="5">
    <source>
        <dbReference type="EMBL" id="CCA72071.1"/>
    </source>
</evidence>
<organism evidence="5 6">
    <name type="scientific">Serendipita indica (strain DSM 11827)</name>
    <name type="common">Root endophyte fungus</name>
    <name type="synonym">Piriformospora indica</name>
    <dbReference type="NCBI Taxonomy" id="1109443"/>
    <lineage>
        <taxon>Eukaryota</taxon>
        <taxon>Fungi</taxon>
        <taxon>Dikarya</taxon>
        <taxon>Basidiomycota</taxon>
        <taxon>Agaricomycotina</taxon>
        <taxon>Agaricomycetes</taxon>
        <taxon>Sebacinales</taxon>
        <taxon>Serendipitaceae</taxon>
        <taxon>Serendipita</taxon>
    </lineage>
</organism>
<accession>G4TL71</accession>
<feature type="compositionally biased region" description="Polar residues" evidence="3">
    <location>
        <begin position="220"/>
        <end position="234"/>
    </location>
</feature>